<dbReference type="SUPFAM" id="SSF56281">
    <property type="entry name" value="Metallo-hydrolase/oxidoreductase"/>
    <property type="match status" value="1"/>
</dbReference>
<proteinExistence type="predicted"/>
<evidence type="ECO:0000259" key="1">
    <source>
        <dbReference type="Pfam" id="PF12706"/>
    </source>
</evidence>
<dbReference type="InterPro" id="IPR001279">
    <property type="entry name" value="Metallo-B-lactamas"/>
</dbReference>
<organism evidence="2 3">
    <name type="scientific">Tetradesmus obliquus</name>
    <name type="common">Green alga</name>
    <name type="synonym">Acutodesmus obliquus</name>
    <dbReference type="NCBI Taxonomy" id="3088"/>
    <lineage>
        <taxon>Eukaryota</taxon>
        <taxon>Viridiplantae</taxon>
        <taxon>Chlorophyta</taxon>
        <taxon>core chlorophytes</taxon>
        <taxon>Chlorophyceae</taxon>
        <taxon>CS clade</taxon>
        <taxon>Sphaeropleales</taxon>
        <taxon>Scenedesmaceae</taxon>
        <taxon>Tetradesmus</taxon>
    </lineage>
</organism>
<dbReference type="EMBL" id="FNXT01001221">
    <property type="protein sequence ID" value="SZX74951.1"/>
    <property type="molecule type" value="Genomic_DNA"/>
</dbReference>
<protein>
    <recommendedName>
        <fullName evidence="1">Metallo-beta-lactamase domain-containing protein</fullName>
    </recommendedName>
</protein>
<dbReference type="Proteomes" id="UP000256970">
    <property type="component" value="Unassembled WGS sequence"/>
</dbReference>
<gene>
    <name evidence="2" type="ORF">BQ4739_LOCUS15268</name>
</gene>
<sequence length="324" mass="35956">MLQSLNKAVDKIKEKAAEVRAQAVDAAAAARATSGQTDLPADSRSASIHLCGFDIQGVSIAGQETCLILPRCKLALDIGRCPQPAVYQQTVLITHGHLDHIGGVTFHAASRMLLGLQPARYVVPARYEDKLRKLLEVTSDMDGGLPLEYDITPLTEGQEIELETGHIVRCFPTVHPVPSQGYILYSLRKKLKAELVGRSQEEIKELRQAGQEVTDTYQIPEVAFTGDTSGELFEQDGNADMYRAKLLIVECTFVDESVSWEQARERGHIHITDLVMHAHKFHNEAILLVHFSPRYKRQQILAALEENMPPALRAKCVPFLNGFP</sequence>
<dbReference type="Pfam" id="PF12706">
    <property type="entry name" value="Lactamase_B_2"/>
    <property type="match status" value="1"/>
</dbReference>
<accession>A0A383WBZ3</accession>
<dbReference type="PANTHER" id="PTHR46504">
    <property type="entry name" value="TRNASE Z TRZ1"/>
    <property type="match status" value="1"/>
</dbReference>
<dbReference type="AlphaFoldDB" id="A0A383WBZ3"/>
<dbReference type="PANTHER" id="PTHR46504:SF2">
    <property type="entry name" value="TRNASE Z TRZ1"/>
    <property type="match status" value="1"/>
</dbReference>
<evidence type="ECO:0000313" key="3">
    <source>
        <dbReference type="Proteomes" id="UP000256970"/>
    </source>
</evidence>
<dbReference type="STRING" id="3088.A0A383WBZ3"/>
<dbReference type="Gene3D" id="3.60.15.10">
    <property type="entry name" value="Ribonuclease Z/Hydroxyacylglutathione hydrolase-like"/>
    <property type="match status" value="1"/>
</dbReference>
<reference evidence="2 3" key="1">
    <citation type="submission" date="2016-10" db="EMBL/GenBank/DDBJ databases">
        <authorList>
            <person name="Cai Z."/>
        </authorList>
    </citation>
    <scope>NUCLEOTIDE SEQUENCE [LARGE SCALE GENOMIC DNA]</scope>
</reference>
<evidence type="ECO:0000313" key="2">
    <source>
        <dbReference type="EMBL" id="SZX74951.1"/>
    </source>
</evidence>
<keyword evidence="3" id="KW-1185">Reference proteome</keyword>
<name>A0A383WBZ3_TETOB</name>
<feature type="domain" description="Metallo-beta-lactamase" evidence="1">
    <location>
        <begin position="89"/>
        <end position="291"/>
    </location>
</feature>
<dbReference type="InterPro" id="IPR036866">
    <property type="entry name" value="RibonucZ/Hydroxyglut_hydro"/>
</dbReference>